<dbReference type="PATRIC" id="fig|1454001.3.peg.618"/>
<keyword evidence="4" id="KW-0677">Repeat</keyword>
<gene>
    <name evidence="7" type="ORF">AW08_00639</name>
</gene>
<evidence type="ECO:0000313" key="8">
    <source>
        <dbReference type="Proteomes" id="UP000020218"/>
    </source>
</evidence>
<evidence type="ECO:0000256" key="4">
    <source>
        <dbReference type="ARBA" id="ARBA00022737"/>
    </source>
</evidence>
<dbReference type="PANTHER" id="PTHR44835:SF1">
    <property type="entry name" value="PROTEIN O-GLCNAC TRANSFERASE"/>
    <property type="match status" value="1"/>
</dbReference>
<evidence type="ECO:0000256" key="2">
    <source>
        <dbReference type="ARBA" id="ARBA00022676"/>
    </source>
</evidence>
<dbReference type="InterPro" id="IPR029489">
    <property type="entry name" value="OGT/SEC/SPY_C"/>
</dbReference>
<dbReference type="EMBL" id="JFAX01000002">
    <property type="protein sequence ID" value="EXI69427.1"/>
    <property type="molecule type" value="Genomic_DNA"/>
</dbReference>
<dbReference type="Gene3D" id="3.40.50.11380">
    <property type="match status" value="1"/>
</dbReference>
<name>A0A011NXQ8_9PROT</name>
<keyword evidence="2" id="KW-0328">Glycosyltransferase</keyword>
<feature type="domain" description="O-GlcNAc transferase C-terminal" evidence="6">
    <location>
        <begin position="15"/>
        <end position="108"/>
    </location>
</feature>
<dbReference type="Pfam" id="PF13844">
    <property type="entry name" value="Glyco_transf_41"/>
    <property type="match status" value="1"/>
</dbReference>
<accession>A0A011NXQ8</accession>
<evidence type="ECO:0000313" key="7">
    <source>
        <dbReference type="EMBL" id="EXI69427.1"/>
    </source>
</evidence>
<evidence type="ECO:0000256" key="5">
    <source>
        <dbReference type="ARBA" id="ARBA00022803"/>
    </source>
</evidence>
<comment type="caution">
    <text evidence="7">The sequence shown here is derived from an EMBL/GenBank/DDBJ whole genome shotgun (WGS) entry which is preliminary data.</text>
</comment>
<dbReference type="GO" id="GO:0016757">
    <property type="term" value="F:glycosyltransferase activity"/>
    <property type="evidence" value="ECO:0007669"/>
    <property type="project" value="UniProtKB-KW"/>
</dbReference>
<organism evidence="7 8">
    <name type="scientific">Candidatus Accumulibacter adjunctus</name>
    <dbReference type="NCBI Taxonomy" id="1454001"/>
    <lineage>
        <taxon>Bacteria</taxon>
        <taxon>Pseudomonadati</taxon>
        <taxon>Pseudomonadota</taxon>
        <taxon>Betaproteobacteria</taxon>
        <taxon>Candidatus Accumulibacter</taxon>
    </lineage>
</organism>
<evidence type="ECO:0000256" key="3">
    <source>
        <dbReference type="ARBA" id="ARBA00022679"/>
    </source>
</evidence>
<evidence type="ECO:0000256" key="1">
    <source>
        <dbReference type="ARBA" id="ARBA00004922"/>
    </source>
</evidence>
<dbReference type="Proteomes" id="UP000020218">
    <property type="component" value="Unassembled WGS sequence"/>
</dbReference>
<keyword evidence="5" id="KW-0802">TPR repeat</keyword>
<keyword evidence="8" id="KW-1185">Reference proteome</keyword>
<dbReference type="STRING" id="1454001.AW08_00639"/>
<dbReference type="AlphaFoldDB" id="A0A011NXQ8"/>
<reference evidence="7" key="1">
    <citation type="submission" date="2014-02" db="EMBL/GenBank/DDBJ databases">
        <title>Expanding our view of genomic diversity in Candidatus Accumulibacter clades.</title>
        <authorList>
            <person name="Skennerton C.T."/>
            <person name="Barr J.J."/>
            <person name="Slater F.R."/>
            <person name="Bond P.L."/>
            <person name="Tyson G.W."/>
        </authorList>
    </citation>
    <scope>NUCLEOTIDE SEQUENCE [LARGE SCALE GENOMIC DNA]</scope>
</reference>
<comment type="pathway">
    <text evidence="1">Protein modification; protein glycosylation.</text>
</comment>
<protein>
    <submittedName>
        <fullName evidence="7">O-linked N-acetylglucosamine transferase, SPINDLY family</fullName>
    </submittedName>
</protein>
<sequence length="122" mass="13434">MRERPVGLQIGELIETHDHSNFECFAVLSGPLLNVDATYRRLRTAFDNFLDIARLSDDEAASRLRALEIDILVDLGRHTLDARTGIVARRPAPVQVSWLGYAGDVGALLARRSTGGHQPLTS</sequence>
<keyword evidence="3 7" id="KW-0808">Transferase</keyword>
<dbReference type="InterPro" id="IPR051939">
    <property type="entry name" value="Glycosyltr_41/O-GlcNAc_trsf"/>
</dbReference>
<dbReference type="PANTHER" id="PTHR44835">
    <property type="entry name" value="UDP-N-ACETYLGLUCOSAMINE--PEPTIDE N-ACETYLGLUCOSAMINYLTRANSFERASE SPINDLY-RELATED"/>
    <property type="match status" value="1"/>
</dbReference>
<proteinExistence type="predicted"/>
<evidence type="ECO:0000259" key="6">
    <source>
        <dbReference type="Pfam" id="PF13844"/>
    </source>
</evidence>